<keyword evidence="3" id="KW-1185">Reference proteome</keyword>
<protein>
    <recommendedName>
        <fullName evidence="4">DUF1573 domain-containing protein</fullName>
    </recommendedName>
</protein>
<dbReference type="EMBL" id="CP036275">
    <property type="protein sequence ID" value="QDU37414.1"/>
    <property type="molecule type" value="Genomic_DNA"/>
</dbReference>
<dbReference type="InterPro" id="IPR011467">
    <property type="entry name" value="DUF1573"/>
</dbReference>
<accession>A0A517Z4L6</accession>
<evidence type="ECO:0000313" key="2">
    <source>
        <dbReference type="EMBL" id="QDU37414.1"/>
    </source>
</evidence>
<dbReference type="RefSeq" id="WP_145368223.1">
    <property type="nucleotide sequence ID" value="NZ_CP036275.1"/>
</dbReference>
<sequence length="165" mass="17939">MTSGDEHPLDAQHRVSDSAFQRRVSPGFVVFLCSLVLFGGVVLWRLGRIVSYYGLPRPHLVVAPETIDLGPLRTGTSTSITVRLANHGNALLRLEKIESPCSECIRVVRMPATTIAPHSATDLSALFQAPLTAGKLMRTLRIQSNDPTAPTTVVRVLADVRAEDD</sequence>
<evidence type="ECO:0000313" key="3">
    <source>
        <dbReference type="Proteomes" id="UP000320496"/>
    </source>
</evidence>
<gene>
    <name evidence="2" type="ORF">Mal4_17260</name>
</gene>
<keyword evidence="1" id="KW-1133">Transmembrane helix</keyword>
<feature type="transmembrane region" description="Helical" evidence="1">
    <location>
        <begin position="28"/>
        <end position="47"/>
    </location>
</feature>
<dbReference type="AlphaFoldDB" id="A0A517Z4L6"/>
<evidence type="ECO:0000256" key="1">
    <source>
        <dbReference type="SAM" id="Phobius"/>
    </source>
</evidence>
<dbReference type="InterPro" id="IPR013783">
    <property type="entry name" value="Ig-like_fold"/>
</dbReference>
<name>A0A517Z4L6_9PLAN</name>
<proteinExistence type="predicted"/>
<dbReference type="Proteomes" id="UP000320496">
    <property type="component" value="Chromosome"/>
</dbReference>
<keyword evidence="1" id="KW-0472">Membrane</keyword>
<dbReference type="Pfam" id="PF07610">
    <property type="entry name" value="DUF1573"/>
    <property type="match status" value="1"/>
</dbReference>
<keyword evidence="1" id="KW-0812">Transmembrane</keyword>
<dbReference type="Gene3D" id="2.60.40.10">
    <property type="entry name" value="Immunoglobulins"/>
    <property type="match status" value="1"/>
</dbReference>
<organism evidence="2 3">
    <name type="scientific">Maioricimonas rarisocia</name>
    <dbReference type="NCBI Taxonomy" id="2528026"/>
    <lineage>
        <taxon>Bacteria</taxon>
        <taxon>Pseudomonadati</taxon>
        <taxon>Planctomycetota</taxon>
        <taxon>Planctomycetia</taxon>
        <taxon>Planctomycetales</taxon>
        <taxon>Planctomycetaceae</taxon>
        <taxon>Maioricimonas</taxon>
    </lineage>
</organism>
<evidence type="ECO:0008006" key="4">
    <source>
        <dbReference type="Google" id="ProtNLM"/>
    </source>
</evidence>
<dbReference type="KEGG" id="mri:Mal4_17260"/>
<reference evidence="2 3" key="1">
    <citation type="submission" date="2019-02" db="EMBL/GenBank/DDBJ databases">
        <title>Deep-cultivation of Planctomycetes and their phenomic and genomic characterization uncovers novel biology.</title>
        <authorList>
            <person name="Wiegand S."/>
            <person name="Jogler M."/>
            <person name="Boedeker C."/>
            <person name="Pinto D."/>
            <person name="Vollmers J."/>
            <person name="Rivas-Marin E."/>
            <person name="Kohn T."/>
            <person name="Peeters S.H."/>
            <person name="Heuer A."/>
            <person name="Rast P."/>
            <person name="Oberbeckmann S."/>
            <person name="Bunk B."/>
            <person name="Jeske O."/>
            <person name="Meyerdierks A."/>
            <person name="Storesund J.E."/>
            <person name="Kallscheuer N."/>
            <person name="Luecker S."/>
            <person name="Lage O.M."/>
            <person name="Pohl T."/>
            <person name="Merkel B.J."/>
            <person name="Hornburger P."/>
            <person name="Mueller R.-W."/>
            <person name="Bruemmer F."/>
            <person name="Labrenz M."/>
            <person name="Spormann A.M."/>
            <person name="Op den Camp H."/>
            <person name="Overmann J."/>
            <person name="Amann R."/>
            <person name="Jetten M.S.M."/>
            <person name="Mascher T."/>
            <person name="Medema M.H."/>
            <person name="Devos D.P."/>
            <person name="Kaster A.-K."/>
            <person name="Ovreas L."/>
            <person name="Rohde M."/>
            <person name="Galperin M.Y."/>
            <person name="Jogler C."/>
        </authorList>
    </citation>
    <scope>NUCLEOTIDE SEQUENCE [LARGE SCALE GENOMIC DNA]</scope>
    <source>
        <strain evidence="2 3">Mal4</strain>
    </source>
</reference>